<organism evidence="1 2">
    <name type="scientific">Ajellomyces capsulatus</name>
    <name type="common">Darling's disease fungus</name>
    <name type="synonym">Histoplasma capsulatum</name>
    <dbReference type="NCBI Taxonomy" id="5037"/>
    <lineage>
        <taxon>Eukaryota</taxon>
        <taxon>Fungi</taxon>
        <taxon>Dikarya</taxon>
        <taxon>Ascomycota</taxon>
        <taxon>Pezizomycotina</taxon>
        <taxon>Eurotiomycetes</taxon>
        <taxon>Eurotiomycetidae</taxon>
        <taxon>Onygenales</taxon>
        <taxon>Ajellomycetaceae</taxon>
        <taxon>Histoplasma</taxon>
    </lineage>
</organism>
<dbReference type="AlphaFoldDB" id="A0A8A1M7F9"/>
<evidence type="ECO:0000313" key="2">
    <source>
        <dbReference type="Proteomes" id="UP000663671"/>
    </source>
</evidence>
<sequence>MGMSHFQRNPSGSPSRLVLLISGTSVLSMVRLRLERLSQSAQFGHDRRLLGHPGLSARLV</sequence>
<dbReference type="VEuPathDB" id="FungiDB:I7I51_04136"/>
<gene>
    <name evidence="1" type="ORF">I7I51_04136</name>
</gene>
<evidence type="ECO:0000313" key="1">
    <source>
        <dbReference type="EMBL" id="QSS61959.1"/>
    </source>
</evidence>
<dbReference type="EMBL" id="CP069111">
    <property type="protein sequence ID" value="QSS61959.1"/>
    <property type="molecule type" value="Genomic_DNA"/>
</dbReference>
<reference evidence="1" key="1">
    <citation type="submission" date="2021-01" db="EMBL/GenBank/DDBJ databases">
        <title>Chromosome-level genome assembly of a human fungal pathogen reveals clustering of transcriptionally co-regulated genes.</title>
        <authorList>
            <person name="Voorhies M."/>
            <person name="Cohen S."/>
            <person name="Shea T.P."/>
            <person name="Petrus S."/>
            <person name="Munoz J.F."/>
            <person name="Poplawski S."/>
            <person name="Goldman W.E."/>
            <person name="Michael T."/>
            <person name="Cuomo C.A."/>
            <person name="Sil A."/>
            <person name="Beyhan S."/>
        </authorList>
    </citation>
    <scope>NUCLEOTIDE SEQUENCE</scope>
    <source>
        <strain evidence="1">WU24</strain>
    </source>
</reference>
<dbReference type="Proteomes" id="UP000663671">
    <property type="component" value="Chromosome 5"/>
</dbReference>
<accession>A0A8A1M7F9</accession>
<name>A0A8A1M7F9_AJECA</name>
<proteinExistence type="predicted"/>
<protein>
    <submittedName>
        <fullName evidence="1">Uncharacterized protein</fullName>
    </submittedName>
</protein>